<dbReference type="RefSeq" id="XP_069204069.1">
    <property type="nucleotide sequence ID" value="XM_069347922.1"/>
</dbReference>
<keyword evidence="6" id="KW-1185">Reference proteome</keyword>
<dbReference type="InterPro" id="IPR050309">
    <property type="entry name" value="Type-B_Carboxylest/Lipase"/>
</dbReference>
<dbReference type="EMBL" id="JBFMKM010000003">
    <property type="protein sequence ID" value="KAL1311220.1"/>
    <property type="molecule type" value="Genomic_DNA"/>
</dbReference>
<proteinExistence type="inferred from homology"/>
<evidence type="ECO:0000313" key="6">
    <source>
        <dbReference type="Proteomes" id="UP001562354"/>
    </source>
</evidence>
<dbReference type="Proteomes" id="UP001562354">
    <property type="component" value="Unassembled WGS sequence"/>
</dbReference>
<dbReference type="PANTHER" id="PTHR11559">
    <property type="entry name" value="CARBOXYLESTERASE"/>
    <property type="match status" value="1"/>
</dbReference>
<dbReference type="InterPro" id="IPR029058">
    <property type="entry name" value="AB_hydrolase_fold"/>
</dbReference>
<evidence type="ECO:0000256" key="1">
    <source>
        <dbReference type="ARBA" id="ARBA00005964"/>
    </source>
</evidence>
<sequence length="543" mass="59216">MLIYFSAATVVVYLAGVCLANTSLVAELEYGTFSGAYSAPYNITYWQKIPFAAPPIGVTRFRAPQPPARITNGTYNSTQEYDMCPQRTVNGSEDCLYLGLYSRPWAAGQPLRPVVINFYGGGFIQGGGSFTLPPAGFPTLNVSTARDFIFVSPNYRVNTLGFLPGKQIAEDPNSDLNPGLLDQHAVLQWTNKYITKFGGDPSNVAIWGQSAGAGSVVAQVIAQNGKTTPRLFDKALASSPFWEKTYKYDAPEAQELYDNLARLTNCTGAESLRCLKSVDVQVLRTASLAISGSHTYNTSSYSWAPVIDGTFLSQTLTAATIRGAVNIEYGFGMYNLHEGENFVPPGLQNVSNTGSPPFNSSAASFDNWLHGYLPGLSNTSFETVKRLYPAHGSAEELKSYNTTYVRAGLIHRDTTLACPALWMASAARKRSYLGEYTIEPSRHGSDTYWWNRPSPFQVSNPTTYHAYTGVFASFFQSRAGDANEYKLTDDNIPRVPDLKATGEEYVIGPEVDQVGTVGIGVEGGLTARCGFWIEVARRGEIPI</sequence>
<dbReference type="EC" id="3.1.1.-" evidence="3"/>
<protein>
    <recommendedName>
        <fullName evidence="3">Carboxylic ester hydrolase</fullName>
        <ecNumber evidence="3">3.1.1.-</ecNumber>
    </recommendedName>
</protein>
<dbReference type="Pfam" id="PF00135">
    <property type="entry name" value="COesterase"/>
    <property type="match status" value="1"/>
</dbReference>
<comment type="similarity">
    <text evidence="1 3">Belongs to the type-B carboxylesterase/lipase family.</text>
</comment>
<dbReference type="Gene3D" id="3.40.50.1820">
    <property type="entry name" value="alpha/beta hydrolase"/>
    <property type="match status" value="1"/>
</dbReference>
<evidence type="ECO:0000259" key="4">
    <source>
        <dbReference type="Pfam" id="PF00135"/>
    </source>
</evidence>
<feature type="domain" description="Carboxylesterase type B" evidence="4">
    <location>
        <begin position="25"/>
        <end position="462"/>
    </location>
</feature>
<dbReference type="InterPro" id="IPR002018">
    <property type="entry name" value="CarbesteraseB"/>
</dbReference>
<dbReference type="InterPro" id="IPR019826">
    <property type="entry name" value="Carboxylesterase_B_AS"/>
</dbReference>
<keyword evidence="2 3" id="KW-0378">Hydrolase</keyword>
<comment type="caution">
    <text evidence="5">The sequence shown here is derived from an EMBL/GenBank/DDBJ whole genome shotgun (WGS) entry which is preliminary data.</text>
</comment>
<reference evidence="5 6" key="1">
    <citation type="submission" date="2024-07" db="EMBL/GenBank/DDBJ databases">
        <title>Draft sequence of the Neodothiora populina.</title>
        <authorList>
            <person name="Drown D.D."/>
            <person name="Schuette U.S."/>
            <person name="Buechlein A.B."/>
            <person name="Rusch D.R."/>
            <person name="Winton L.W."/>
            <person name="Adams G.A."/>
        </authorList>
    </citation>
    <scope>NUCLEOTIDE SEQUENCE [LARGE SCALE GENOMIC DNA]</scope>
    <source>
        <strain evidence="5 6">CPC 39397</strain>
    </source>
</reference>
<name>A0ABR3PNV2_9PEZI</name>
<accession>A0ABR3PNV2</accession>
<gene>
    <name evidence="5" type="ORF">AAFC00_001411</name>
</gene>
<evidence type="ECO:0000256" key="2">
    <source>
        <dbReference type="ARBA" id="ARBA00022801"/>
    </source>
</evidence>
<organism evidence="5 6">
    <name type="scientific">Neodothiora populina</name>
    <dbReference type="NCBI Taxonomy" id="2781224"/>
    <lineage>
        <taxon>Eukaryota</taxon>
        <taxon>Fungi</taxon>
        <taxon>Dikarya</taxon>
        <taxon>Ascomycota</taxon>
        <taxon>Pezizomycotina</taxon>
        <taxon>Dothideomycetes</taxon>
        <taxon>Dothideomycetidae</taxon>
        <taxon>Dothideales</taxon>
        <taxon>Dothioraceae</taxon>
        <taxon>Neodothiora</taxon>
    </lineage>
</organism>
<dbReference type="GeneID" id="95975114"/>
<evidence type="ECO:0000313" key="5">
    <source>
        <dbReference type="EMBL" id="KAL1311220.1"/>
    </source>
</evidence>
<dbReference type="SUPFAM" id="SSF53474">
    <property type="entry name" value="alpha/beta-Hydrolases"/>
    <property type="match status" value="1"/>
</dbReference>
<dbReference type="PROSITE" id="PS00122">
    <property type="entry name" value="CARBOXYLESTERASE_B_1"/>
    <property type="match status" value="1"/>
</dbReference>
<evidence type="ECO:0000256" key="3">
    <source>
        <dbReference type="RuleBase" id="RU361235"/>
    </source>
</evidence>